<dbReference type="EMBL" id="FMYH01000005">
    <property type="protein sequence ID" value="SDD04428.1"/>
    <property type="molecule type" value="Genomic_DNA"/>
</dbReference>
<dbReference type="OrthoDB" id="5147911at2"/>
<evidence type="ECO:0000313" key="1">
    <source>
        <dbReference type="EMBL" id="SDD04428.1"/>
    </source>
</evidence>
<dbReference type="RefSeq" id="WP_093183956.1">
    <property type="nucleotide sequence ID" value="NZ_FMYH01000005.1"/>
</dbReference>
<reference evidence="1 2" key="1">
    <citation type="submission" date="2016-09" db="EMBL/GenBank/DDBJ databases">
        <authorList>
            <person name="Capua I."/>
            <person name="De Benedictis P."/>
            <person name="Joannis T."/>
            <person name="Lombin L.H."/>
            <person name="Cattoli G."/>
        </authorList>
    </citation>
    <scope>NUCLEOTIDE SEQUENCE [LARGE SCALE GENOMIC DNA]</scope>
    <source>
        <strain evidence="1 2">ISLP-3</strain>
    </source>
</reference>
<gene>
    <name evidence="1" type="ORF">SAMN05216410_2699</name>
</gene>
<sequence>MSDAWTVVVETEHVRRSFGMLTAYVLAPEANAELLTEFAHLSLEEQVSLLAATRSLWHAFAGEAAALGGYSGSVATALRHTRTLTAGRYLDTLPAAVDVAHRVDDALSLPGAASLDARLAAELGEHPTHALGALGYFLGATSSALGVCAAQQKCSAATLLAAIGQQLALSD</sequence>
<accession>A0A1G6RIP6</accession>
<proteinExistence type="predicted"/>
<dbReference type="STRING" id="1814289.SAMN05216410_2699"/>
<dbReference type="Proteomes" id="UP000199039">
    <property type="component" value="Unassembled WGS sequence"/>
</dbReference>
<keyword evidence="2" id="KW-1185">Reference proteome</keyword>
<name>A0A1G6RIP6_9MICO</name>
<evidence type="ECO:0000313" key="2">
    <source>
        <dbReference type="Proteomes" id="UP000199039"/>
    </source>
</evidence>
<organism evidence="1 2">
    <name type="scientific">Sanguibacter gelidistatuariae</name>
    <dbReference type="NCBI Taxonomy" id="1814289"/>
    <lineage>
        <taxon>Bacteria</taxon>
        <taxon>Bacillati</taxon>
        <taxon>Actinomycetota</taxon>
        <taxon>Actinomycetes</taxon>
        <taxon>Micrococcales</taxon>
        <taxon>Sanguibacteraceae</taxon>
        <taxon>Sanguibacter</taxon>
    </lineage>
</organism>
<protein>
    <submittedName>
        <fullName evidence="1">Uncharacterized protein</fullName>
    </submittedName>
</protein>
<dbReference type="AlphaFoldDB" id="A0A1G6RIP6"/>